<gene>
    <name evidence="2" type="ORF">JOD01_000536</name>
</gene>
<proteinExistence type="predicted"/>
<name>A0A938XWF5_9BACL</name>
<protein>
    <submittedName>
        <fullName evidence="2">Uncharacterized protein</fullName>
    </submittedName>
</protein>
<evidence type="ECO:0000313" key="3">
    <source>
        <dbReference type="Proteomes" id="UP000717624"/>
    </source>
</evidence>
<evidence type="ECO:0000256" key="1">
    <source>
        <dbReference type="SAM" id="MobiDB-lite"/>
    </source>
</evidence>
<dbReference type="RefSeq" id="WP_204516656.1">
    <property type="nucleotide sequence ID" value="NZ_BAABIN010000009.1"/>
</dbReference>
<organism evidence="2 3">
    <name type="scientific">Brevibacillus fulvus</name>
    <dbReference type="NCBI Taxonomy" id="1125967"/>
    <lineage>
        <taxon>Bacteria</taxon>
        <taxon>Bacillati</taxon>
        <taxon>Bacillota</taxon>
        <taxon>Bacilli</taxon>
        <taxon>Bacillales</taxon>
        <taxon>Paenibacillaceae</taxon>
        <taxon>Brevibacillus</taxon>
    </lineage>
</organism>
<dbReference type="AlphaFoldDB" id="A0A938XWF5"/>
<dbReference type="EMBL" id="JAFBEB010000001">
    <property type="protein sequence ID" value="MBM7588950.1"/>
    <property type="molecule type" value="Genomic_DNA"/>
</dbReference>
<comment type="caution">
    <text evidence="2">The sequence shown here is derived from an EMBL/GenBank/DDBJ whole genome shotgun (WGS) entry which is preliminary data.</text>
</comment>
<feature type="region of interest" description="Disordered" evidence="1">
    <location>
        <begin position="95"/>
        <end position="117"/>
    </location>
</feature>
<dbReference type="Proteomes" id="UP000717624">
    <property type="component" value="Unassembled WGS sequence"/>
</dbReference>
<keyword evidence="3" id="KW-1185">Reference proteome</keyword>
<evidence type="ECO:0000313" key="2">
    <source>
        <dbReference type="EMBL" id="MBM7588950.1"/>
    </source>
</evidence>
<reference evidence="2" key="1">
    <citation type="submission" date="2021-01" db="EMBL/GenBank/DDBJ databases">
        <title>Genomic Encyclopedia of Type Strains, Phase IV (KMG-IV): sequencing the most valuable type-strain genomes for metagenomic binning, comparative biology and taxonomic classification.</title>
        <authorList>
            <person name="Goeker M."/>
        </authorList>
    </citation>
    <scope>NUCLEOTIDE SEQUENCE</scope>
    <source>
        <strain evidence="2">DSM 25523</strain>
    </source>
</reference>
<sequence>MRIIVLDQQNKAWIREIAAESETFKQIVGEFTSQRLGHYQLLVNQANPQAYPRIITKVDTDGDGDMGSFTALTDDDLQRIQEELQIEPFSVANLPNGSAADVEQAYGNEDGNDHYAG</sequence>
<accession>A0A938XWF5</accession>